<dbReference type="Proteomes" id="UP000273326">
    <property type="component" value="Chromosome"/>
</dbReference>
<keyword evidence="3" id="KW-1185">Reference proteome</keyword>
<gene>
    <name evidence="2" type="ORF">EJN90_12560</name>
</gene>
<feature type="transmembrane region" description="Helical" evidence="1">
    <location>
        <begin position="99"/>
        <end position="125"/>
    </location>
</feature>
<protein>
    <submittedName>
        <fullName evidence="2">Uncharacterized protein</fullName>
    </submittedName>
</protein>
<evidence type="ECO:0000313" key="3">
    <source>
        <dbReference type="Proteomes" id="UP000273326"/>
    </source>
</evidence>
<evidence type="ECO:0000313" key="2">
    <source>
        <dbReference type="EMBL" id="AZP05409.1"/>
    </source>
</evidence>
<dbReference type="RefSeq" id="WP_126111781.1">
    <property type="nucleotide sequence ID" value="NZ_CP034465.1"/>
</dbReference>
<keyword evidence="1" id="KW-0472">Membrane</keyword>
<reference evidence="3" key="1">
    <citation type="submission" date="2018-12" db="EMBL/GenBank/DDBJ databases">
        <title>Complete genome sequencing of Jeotgalibaca sp. H21T32.</title>
        <authorList>
            <person name="Bae J.-W."/>
            <person name="Lee S.-Y."/>
        </authorList>
    </citation>
    <scope>NUCLEOTIDE SEQUENCE [LARGE SCALE GENOMIC DNA]</scope>
    <source>
        <strain evidence="3">H21T32</strain>
    </source>
</reference>
<dbReference type="EMBL" id="CP034465">
    <property type="protein sequence ID" value="AZP05409.1"/>
    <property type="molecule type" value="Genomic_DNA"/>
</dbReference>
<dbReference type="AlphaFoldDB" id="A0A3Q9BM54"/>
<feature type="transmembrane region" description="Helical" evidence="1">
    <location>
        <begin position="131"/>
        <end position="152"/>
    </location>
</feature>
<proteinExistence type="predicted"/>
<evidence type="ECO:0000256" key="1">
    <source>
        <dbReference type="SAM" id="Phobius"/>
    </source>
</evidence>
<sequence length="159" mass="18248">MIRSKINKQIFAKSNYPVYFSFLLLAIINIFYVTAEINKPNVLKSMGYDITESSVFQVSKAEIERLSAVSNYSLQFESAFIIISLLCMIFLLTKRVRPFFTGLIMMTFGFFSILFLLNISLAAIFEAPQGNLTQLLVIPFQLLVLTCIYGFLKFRNQIH</sequence>
<feature type="transmembrane region" description="Helical" evidence="1">
    <location>
        <begin position="16"/>
        <end position="35"/>
    </location>
</feature>
<accession>A0A3Q9BM54</accession>
<name>A0A3Q9BM54_9LACT</name>
<feature type="transmembrane region" description="Helical" evidence="1">
    <location>
        <begin position="72"/>
        <end position="92"/>
    </location>
</feature>
<organism evidence="2 3">
    <name type="scientific">Jeotgalibaca ciconiae</name>
    <dbReference type="NCBI Taxonomy" id="2496265"/>
    <lineage>
        <taxon>Bacteria</taxon>
        <taxon>Bacillati</taxon>
        <taxon>Bacillota</taxon>
        <taxon>Bacilli</taxon>
        <taxon>Lactobacillales</taxon>
        <taxon>Carnobacteriaceae</taxon>
        <taxon>Jeotgalibaca</taxon>
    </lineage>
</organism>
<dbReference type="KEGG" id="jeh:EJN90_12560"/>
<keyword evidence="1" id="KW-0812">Transmembrane</keyword>
<keyword evidence="1" id="KW-1133">Transmembrane helix</keyword>